<keyword evidence="5" id="KW-0560">Oxidoreductase</keyword>
<dbReference type="GO" id="GO:0050660">
    <property type="term" value="F:flavin adenine dinucleotide binding"/>
    <property type="evidence" value="ECO:0007669"/>
    <property type="project" value="InterPro"/>
</dbReference>
<sequence length="477" mass="53126">MPVKRVAVIGAGPAGAIAIDALAQEKTFDLIRVFERREAAGGCWIGDSSKPPTLTGFAQLADRSADAPVPIPAQLPALTAKTDQARFAESSIYPYLETNVDSLAMEFSQEPMPEVRSAWSVGKHGADTPFRPWQVLRDYVEGLVRRNGYEDLVSYSTCVERVEKVGEEWKVTLRKDGRERDYWWVEWFDAVVVASGHYWVPYVPAIEGLEQFEKARPGSVVHSKHFRGRHLLKNKRVVVVGASVSAADIAVDLIDTAKSPIHAIVVGHTVNGYFGDAAFNHPRISKHPSIARIAGRTVHLADGNAIADVDHIVFGTGYTWTLPFLPGVPVRNNRVPDLYQHVVWQHDPTLLFVGAVGAGLTFKIFEWQAVYAARLLAGRAAVVPTVEAMREWEARRIETHGDGPKFTVVFPDFEDYFDGLRAMAGPGEDGVGRKLPAFRREWYRAFLTGLDLRKDMWERQNEAAWAEEEARDTSARL</sequence>
<keyword evidence="4" id="KW-0521">NADP</keyword>
<dbReference type="SUPFAM" id="SSF51905">
    <property type="entry name" value="FAD/NAD(P)-binding domain"/>
    <property type="match status" value="2"/>
</dbReference>
<reference evidence="6 7" key="1">
    <citation type="submission" date="2015-09" db="EMBL/GenBank/DDBJ databases">
        <title>Draft genome of a European isolate of the apple canker pathogen Neonectria ditissima.</title>
        <authorList>
            <person name="Gomez-Cortecero A."/>
            <person name="Harrison R.J."/>
            <person name="Armitage A.D."/>
        </authorList>
    </citation>
    <scope>NUCLEOTIDE SEQUENCE [LARGE SCALE GENOMIC DNA]</scope>
    <source>
        <strain evidence="6 7">R09/05</strain>
    </source>
</reference>
<gene>
    <name evidence="6" type="ORF">AK830_g6456</name>
</gene>
<evidence type="ECO:0000256" key="5">
    <source>
        <dbReference type="ARBA" id="ARBA00023002"/>
    </source>
</evidence>
<accession>A0A0P7BIE8</accession>
<evidence type="ECO:0000313" key="7">
    <source>
        <dbReference type="Proteomes" id="UP000050424"/>
    </source>
</evidence>
<keyword evidence="7" id="KW-1185">Reference proteome</keyword>
<keyword evidence="3" id="KW-0274">FAD</keyword>
<dbReference type="Gene3D" id="3.50.50.60">
    <property type="entry name" value="FAD/NAD(P)-binding domain"/>
    <property type="match status" value="2"/>
</dbReference>
<evidence type="ECO:0000256" key="4">
    <source>
        <dbReference type="ARBA" id="ARBA00022857"/>
    </source>
</evidence>
<organism evidence="6 7">
    <name type="scientific">Neonectria ditissima</name>
    <dbReference type="NCBI Taxonomy" id="78410"/>
    <lineage>
        <taxon>Eukaryota</taxon>
        <taxon>Fungi</taxon>
        <taxon>Dikarya</taxon>
        <taxon>Ascomycota</taxon>
        <taxon>Pezizomycotina</taxon>
        <taxon>Sordariomycetes</taxon>
        <taxon>Hypocreomycetidae</taxon>
        <taxon>Hypocreales</taxon>
        <taxon>Nectriaceae</taxon>
        <taxon>Neonectria</taxon>
    </lineage>
</organism>
<dbReference type="InterPro" id="IPR050346">
    <property type="entry name" value="FMO-like"/>
</dbReference>
<name>A0A0P7BIE8_9HYPO</name>
<evidence type="ECO:0000256" key="2">
    <source>
        <dbReference type="ARBA" id="ARBA00022630"/>
    </source>
</evidence>
<proteinExistence type="inferred from homology"/>
<dbReference type="AlphaFoldDB" id="A0A0P7BIE8"/>
<dbReference type="OrthoDB" id="66881at2759"/>
<dbReference type="GO" id="GO:0004499">
    <property type="term" value="F:N,N-dimethylaniline monooxygenase activity"/>
    <property type="evidence" value="ECO:0007669"/>
    <property type="project" value="InterPro"/>
</dbReference>
<dbReference type="InterPro" id="IPR000960">
    <property type="entry name" value="Flavin_mOase"/>
</dbReference>
<dbReference type="GO" id="GO:0050661">
    <property type="term" value="F:NADP binding"/>
    <property type="evidence" value="ECO:0007669"/>
    <property type="project" value="InterPro"/>
</dbReference>
<keyword evidence="2" id="KW-0285">Flavoprotein</keyword>
<dbReference type="InterPro" id="IPR020946">
    <property type="entry name" value="Flavin_mOase-like"/>
</dbReference>
<evidence type="ECO:0008006" key="8">
    <source>
        <dbReference type="Google" id="ProtNLM"/>
    </source>
</evidence>
<evidence type="ECO:0000313" key="6">
    <source>
        <dbReference type="EMBL" id="KPM40153.1"/>
    </source>
</evidence>
<protein>
    <recommendedName>
        <fullName evidence="8">Thiol-specific monooxygenase</fullName>
    </recommendedName>
</protein>
<evidence type="ECO:0000256" key="1">
    <source>
        <dbReference type="ARBA" id="ARBA00009183"/>
    </source>
</evidence>
<dbReference type="EMBL" id="LKCW01000090">
    <property type="protein sequence ID" value="KPM40153.1"/>
    <property type="molecule type" value="Genomic_DNA"/>
</dbReference>
<evidence type="ECO:0000256" key="3">
    <source>
        <dbReference type="ARBA" id="ARBA00022827"/>
    </source>
</evidence>
<comment type="caution">
    <text evidence="6">The sequence shown here is derived from an EMBL/GenBank/DDBJ whole genome shotgun (WGS) entry which is preliminary data.</text>
</comment>
<dbReference type="Pfam" id="PF00743">
    <property type="entry name" value="FMO-like"/>
    <property type="match status" value="2"/>
</dbReference>
<dbReference type="Proteomes" id="UP000050424">
    <property type="component" value="Unassembled WGS sequence"/>
</dbReference>
<dbReference type="InterPro" id="IPR036188">
    <property type="entry name" value="FAD/NAD-bd_sf"/>
</dbReference>
<comment type="similarity">
    <text evidence="1">Belongs to the FMO family.</text>
</comment>
<dbReference type="PIRSF" id="PIRSF000332">
    <property type="entry name" value="FMO"/>
    <property type="match status" value="1"/>
</dbReference>
<dbReference type="PANTHER" id="PTHR23023">
    <property type="entry name" value="DIMETHYLANILINE MONOOXYGENASE"/>
    <property type="match status" value="1"/>
</dbReference>
<dbReference type="PRINTS" id="PR00419">
    <property type="entry name" value="ADXRDTASE"/>
</dbReference>